<evidence type="ECO:0000256" key="4">
    <source>
        <dbReference type="ARBA" id="ARBA00023125"/>
    </source>
</evidence>
<dbReference type="PROSITE" id="PS50890">
    <property type="entry name" value="PUA"/>
    <property type="match status" value="1"/>
</dbReference>
<name>A0A3A4B1U0_9ACTN</name>
<evidence type="ECO:0000256" key="3">
    <source>
        <dbReference type="ARBA" id="ARBA00023082"/>
    </source>
</evidence>
<gene>
    <name evidence="9" type="ORF">D5H75_16235</name>
</gene>
<evidence type="ECO:0000256" key="5">
    <source>
        <dbReference type="ARBA" id="ARBA00023163"/>
    </source>
</evidence>
<dbReference type="Pfam" id="PF04542">
    <property type="entry name" value="Sigma70_r2"/>
    <property type="match status" value="1"/>
</dbReference>
<dbReference type="InterPro" id="IPR013325">
    <property type="entry name" value="RNA_pol_sigma_r2"/>
</dbReference>
<keyword evidence="2" id="KW-0805">Transcription regulation</keyword>
<feature type="region of interest" description="Disordered" evidence="6">
    <location>
        <begin position="493"/>
        <end position="632"/>
    </location>
</feature>
<feature type="region of interest" description="Disordered" evidence="6">
    <location>
        <begin position="319"/>
        <end position="380"/>
    </location>
</feature>
<evidence type="ECO:0000313" key="10">
    <source>
        <dbReference type="Proteomes" id="UP000265768"/>
    </source>
</evidence>
<dbReference type="PROSITE" id="PS50096">
    <property type="entry name" value="IQ"/>
    <property type="match status" value="1"/>
</dbReference>
<dbReference type="InterPro" id="IPR027383">
    <property type="entry name" value="Znf_put"/>
</dbReference>
<dbReference type="GO" id="GO:0006352">
    <property type="term" value="P:DNA-templated transcription initiation"/>
    <property type="evidence" value="ECO:0007669"/>
    <property type="project" value="InterPro"/>
</dbReference>
<dbReference type="OrthoDB" id="4990598at2"/>
<protein>
    <submittedName>
        <fullName evidence="9">Sigma-70 family RNA polymerase sigma factor</fullName>
    </submittedName>
</protein>
<dbReference type="InterPro" id="IPR041916">
    <property type="entry name" value="Anti_sigma_zinc_sf"/>
</dbReference>
<comment type="caution">
    <text evidence="9">The sequence shown here is derived from an EMBL/GenBank/DDBJ whole genome shotgun (WGS) entry which is preliminary data.</text>
</comment>
<dbReference type="InterPro" id="IPR039425">
    <property type="entry name" value="RNA_pol_sigma-70-like"/>
</dbReference>
<evidence type="ECO:0000259" key="7">
    <source>
        <dbReference type="Pfam" id="PF04542"/>
    </source>
</evidence>
<dbReference type="AlphaFoldDB" id="A0A3A4B1U0"/>
<keyword evidence="5" id="KW-0804">Transcription</keyword>
<accession>A0A3A4B1U0</accession>
<dbReference type="GO" id="GO:0003677">
    <property type="term" value="F:DNA binding"/>
    <property type="evidence" value="ECO:0007669"/>
    <property type="project" value="UniProtKB-KW"/>
</dbReference>
<feature type="region of interest" description="Disordered" evidence="6">
    <location>
        <begin position="433"/>
        <end position="478"/>
    </location>
</feature>
<feature type="compositionally biased region" description="Low complexity" evidence="6">
    <location>
        <begin position="594"/>
        <end position="607"/>
    </location>
</feature>
<feature type="compositionally biased region" description="Basic and acidic residues" evidence="6">
    <location>
        <begin position="525"/>
        <end position="536"/>
    </location>
</feature>
<feature type="compositionally biased region" description="Gly residues" evidence="6">
    <location>
        <begin position="608"/>
        <end position="621"/>
    </location>
</feature>
<dbReference type="PANTHER" id="PTHR43133">
    <property type="entry name" value="RNA POLYMERASE ECF-TYPE SIGMA FACTO"/>
    <property type="match status" value="1"/>
</dbReference>
<feature type="domain" description="RNA polymerase sigma-70 region 2" evidence="7">
    <location>
        <begin position="31"/>
        <end position="97"/>
    </location>
</feature>
<feature type="compositionally biased region" description="Low complexity" evidence="6">
    <location>
        <begin position="550"/>
        <end position="566"/>
    </location>
</feature>
<dbReference type="Gene3D" id="1.10.10.1320">
    <property type="entry name" value="Anti-sigma factor, zinc-finger domain"/>
    <property type="match status" value="1"/>
</dbReference>
<feature type="compositionally biased region" description="Pro residues" evidence="6">
    <location>
        <begin position="351"/>
        <end position="378"/>
    </location>
</feature>
<dbReference type="InterPro" id="IPR013324">
    <property type="entry name" value="RNA_pol_sigma_r3/r4-like"/>
</dbReference>
<dbReference type="GO" id="GO:0016987">
    <property type="term" value="F:sigma factor activity"/>
    <property type="evidence" value="ECO:0007669"/>
    <property type="project" value="UniProtKB-KW"/>
</dbReference>
<organism evidence="9 10">
    <name type="scientific">Bailinhaonella thermotolerans</name>
    <dbReference type="NCBI Taxonomy" id="1070861"/>
    <lineage>
        <taxon>Bacteria</taxon>
        <taxon>Bacillati</taxon>
        <taxon>Actinomycetota</taxon>
        <taxon>Actinomycetes</taxon>
        <taxon>Streptosporangiales</taxon>
        <taxon>Streptosporangiaceae</taxon>
        <taxon>Bailinhaonella</taxon>
    </lineage>
</organism>
<dbReference type="SUPFAM" id="SSF88659">
    <property type="entry name" value="Sigma3 and sigma4 domains of RNA polymerase sigma factors"/>
    <property type="match status" value="1"/>
</dbReference>
<dbReference type="RefSeq" id="WP_119927304.1">
    <property type="nucleotide sequence ID" value="NZ_QZEY01000005.1"/>
</dbReference>
<keyword evidence="10" id="KW-1185">Reference proteome</keyword>
<dbReference type="NCBIfam" id="TIGR02937">
    <property type="entry name" value="sigma70-ECF"/>
    <property type="match status" value="1"/>
</dbReference>
<comment type="similarity">
    <text evidence="1">Belongs to the sigma-70 factor family. ECF subfamily.</text>
</comment>
<evidence type="ECO:0000259" key="8">
    <source>
        <dbReference type="Pfam" id="PF13490"/>
    </source>
</evidence>
<sequence>MRKRSSRLADMSDAAVMAVVREGEATAYSALYERHVDAARALARQLVRAEEAEDVVAETFARLLDLLRRGGGPSDGFRPYLLTSMRHVVHDRSRAERGEGSAERPASGDVVVLGQADPFADPAVRRLERTLIARAYDSLPERWRTVLWHTEVERARPAQLAPLFGLAPNGVAALAYRAREGMRQAYLQMHLAAALGQACRPTIERLGAYVRGGLARRDARTVDEHLDACGTCRDVYLELADMDECLRAVVGPIVAGSALQAYLAALAEPGRGAGAAAAGALDWWLRVPRHRRLTAAGTAVSVAVAGAVALALVSDRAGLPHPPEAEADTRVPAAHPAPQTPDPDPVEHPSPFSPRPRPSPEAPRAVPPPPPEPTPVLPTPIHRAGTVRLSAEAEPVGSLVRARPGLLGVHVANTGDAASTPLTAEIELPEGVDYRRGAAAPPNTGRAPLSSRSTSPIPDLPLLGRDSAGPGHADAEDPWGLGEAEAAARDVLSGDTPEAPEDEAPGRTAWRSDAGPGHGGGHGWAARERSPDDARSRAAGALPARDREPGGATAAAGPGRTAGAPGVVRQSAPVAGVAEGTPAPSALDRPEPPAGAEPASPRLVPGLTPGGTGPAPGGGPAGPAPDGGRTGLVPGVLGRIAGGVPMVDSVTWSCRERGERVRCTRGPLAAGSASSLYLPVVVAEDAPLSRGARVVLRSENGTPVVARGRDGVRANGMSARFAADGRLITRAVGNSLLSCPERAHGCSRNGARRDNDLWEMRPVDLDEDASTGSSSAARVVLPGRRSVRWAGLFWSGSTRVPDIRLRGPRGGYRRVHADAVERGDLPGGPAYQAFADVTALVREKGPGTWWAADAAGRGGTSRYAGWSLVVVAEDAAAPYGRSMVLSGARGVNQRRHRLDVPLGALRPAALPARLSVVAWEGDADLPGDRVLLGGRALRPYTGDRDAGNVFDGSSAGAVRAPLTPGVDVDAFSARLGPDPRLRLTTRRDAYVVGVVALNVPSRA</sequence>
<dbReference type="PANTHER" id="PTHR43133:SF8">
    <property type="entry name" value="RNA POLYMERASE SIGMA FACTOR HI_1459-RELATED"/>
    <property type="match status" value="1"/>
</dbReference>
<dbReference type="EMBL" id="QZEY01000005">
    <property type="protein sequence ID" value="RJL31987.1"/>
    <property type="molecule type" value="Genomic_DNA"/>
</dbReference>
<dbReference type="SUPFAM" id="SSF88946">
    <property type="entry name" value="Sigma2 domain of RNA polymerase sigma factors"/>
    <property type="match status" value="1"/>
</dbReference>
<dbReference type="Pfam" id="PF13490">
    <property type="entry name" value="zf-HC2"/>
    <property type="match status" value="1"/>
</dbReference>
<keyword evidence="4" id="KW-0238">DNA-binding</keyword>
<keyword evidence="3" id="KW-0731">Sigma factor</keyword>
<feature type="domain" description="Putative zinc-finger" evidence="8">
    <location>
        <begin position="199"/>
        <end position="233"/>
    </location>
</feature>
<evidence type="ECO:0000256" key="2">
    <source>
        <dbReference type="ARBA" id="ARBA00023015"/>
    </source>
</evidence>
<dbReference type="InterPro" id="IPR007627">
    <property type="entry name" value="RNA_pol_sigma70_r2"/>
</dbReference>
<dbReference type="InterPro" id="IPR014284">
    <property type="entry name" value="RNA_pol_sigma-70_dom"/>
</dbReference>
<evidence type="ECO:0000256" key="6">
    <source>
        <dbReference type="SAM" id="MobiDB-lite"/>
    </source>
</evidence>
<reference evidence="9 10" key="1">
    <citation type="submission" date="2018-09" db="EMBL/GenBank/DDBJ databases">
        <title>YIM 75507 draft genome.</title>
        <authorList>
            <person name="Tang S."/>
            <person name="Feng Y."/>
        </authorList>
    </citation>
    <scope>NUCLEOTIDE SEQUENCE [LARGE SCALE GENOMIC DNA]</scope>
    <source>
        <strain evidence="9 10">YIM 75507</strain>
    </source>
</reference>
<dbReference type="Proteomes" id="UP000265768">
    <property type="component" value="Unassembled WGS sequence"/>
</dbReference>
<dbReference type="Gene3D" id="1.10.1740.10">
    <property type="match status" value="1"/>
</dbReference>
<evidence type="ECO:0000313" key="9">
    <source>
        <dbReference type="EMBL" id="RJL31987.1"/>
    </source>
</evidence>
<proteinExistence type="inferred from homology"/>
<evidence type="ECO:0000256" key="1">
    <source>
        <dbReference type="ARBA" id="ARBA00010641"/>
    </source>
</evidence>